<sequence>MMKRVMLILSCLFISIGFITAQTTRVTGVVVDNAGEPVISASVVVKGTTVGVATDVDGGFSINVPEGKNTLVFSLVGMKTVEAKVSQNMRVVMENDEHILGDVVVTALGIKRSEKAIGYSATSVSGDELSKSRSADVMSSLAGKVAGVQISSSAGDPGSSKSVVIRGFSSLSGSNQPLYVVDGVPMTNNATYASDGLNSSYDFGNGANAVNPDDVESMTILKGAAATALYGSRASSGVILITTKSGKKQKGLGLEYNGGLQFATILRLPDFQNEYGMGWSGVQTYLENGSWGPKFDGSMQLWGQVYNNSQKMKPYVAMKNNVKDFFDTGVRYSNSLSYNGATDKSDYFVSFSQLSDDGLLPTDADTYDKYTFSTRASFKTGNLRIGGSVNFTTQENRFAPTGQGLSMINSLYQMPRDISIIGLEDQSDPFNTLDYYYTPYGVTNPYIVLNSVQNRFLSDKLFGKVEATYEFSKYFNATYRLGFDSSNSETKIGVPQYAKLMDPASPNYADMAKNEGSVYNVMDRRREINHDGLVTFDMPIGDFQINAIAGVNINERRVSYQTAQVTGLDNPTWFHISNSPSTPVVTERLDLRRLVGVLGQAEVGYKNMLYATLSARNDWSSTLPVSNRSFFYPGVATSFVFSEILGEEAKKIVSFGKVRIAWGQTGKDADVYMIDPYFTRTNVNLGFGNIIFPLKGVNAFTEGNVLGNPTLQPEITTEFEVGANVGFFNNRITIDAAYYNRNSDKQIFSLDMDPASGYSAQNMNLGKISNKGVELLVNVRPIELRDFSWDISWNFTKNNSKVVSLPEELGGSSVIYALTGGAGLYAEVGKPLGVFKANRVERDPQGNPVVDAYGMPIASTEQEIIGDMNYDYEMGFSTTLKYKSVSLRADLDIRQGGLMYSRTKDINYFVGNVPQTLYNDRRTFIVPGSVQKVTNADGSISYVENTSAISSEKVYEYWGNGGLEKEAEWLIDKSYVKLRSIVLSWDLPKKWLKNTFLQDVNLSVFGNNLFVWTPKSNSFIDPEVTTFGNDLRGKYGEFSANPTTRQFGFNVKVKF</sequence>
<keyword evidence="7 8" id="KW-0998">Cell outer membrane</keyword>
<dbReference type="SUPFAM" id="SSF56935">
    <property type="entry name" value="Porins"/>
    <property type="match status" value="1"/>
</dbReference>
<dbReference type="InterPro" id="IPR023996">
    <property type="entry name" value="TonB-dep_OMP_SusC/RagA"/>
</dbReference>
<protein>
    <recommendedName>
        <fullName evidence="14">SusC/RagA family TonB-linked outer membrane protein</fullName>
    </recommendedName>
</protein>
<comment type="similarity">
    <text evidence="8 9">Belongs to the TonB-dependent receptor family.</text>
</comment>
<evidence type="ECO:0000313" key="13">
    <source>
        <dbReference type="EMBL" id="SBW08640.1"/>
    </source>
</evidence>
<comment type="subcellular location">
    <subcellularLocation>
        <location evidence="1 8">Cell outer membrane</location>
        <topology evidence="1 8">Multi-pass membrane protein</topology>
    </subcellularLocation>
</comment>
<evidence type="ECO:0000256" key="3">
    <source>
        <dbReference type="ARBA" id="ARBA00022452"/>
    </source>
</evidence>
<evidence type="ECO:0000256" key="2">
    <source>
        <dbReference type="ARBA" id="ARBA00022448"/>
    </source>
</evidence>
<gene>
    <name evidence="13" type="ORF">KL86DYS2_13422</name>
</gene>
<dbReference type="SUPFAM" id="SSF49464">
    <property type="entry name" value="Carboxypeptidase regulatory domain-like"/>
    <property type="match status" value="1"/>
</dbReference>
<dbReference type="InterPro" id="IPR000531">
    <property type="entry name" value="Beta-barrel_TonB"/>
</dbReference>
<keyword evidence="10" id="KW-0732">Signal</keyword>
<keyword evidence="4 8" id="KW-0812">Transmembrane</keyword>
<reference evidence="13" key="1">
    <citation type="submission" date="2016-04" db="EMBL/GenBank/DDBJ databases">
        <authorList>
            <person name="Evans L.H."/>
            <person name="Alamgir A."/>
            <person name="Owens N."/>
            <person name="Weber N.D."/>
            <person name="Virtaneva K."/>
            <person name="Barbian K."/>
            <person name="Babar A."/>
            <person name="Rosenke K."/>
        </authorList>
    </citation>
    <scope>NUCLEOTIDE SEQUENCE</scope>
    <source>
        <strain evidence="13">86-2</strain>
    </source>
</reference>
<dbReference type="Gene3D" id="2.170.130.10">
    <property type="entry name" value="TonB-dependent receptor, plug domain"/>
    <property type="match status" value="1"/>
</dbReference>
<dbReference type="InterPro" id="IPR037066">
    <property type="entry name" value="Plug_dom_sf"/>
</dbReference>
<dbReference type="InterPro" id="IPR023997">
    <property type="entry name" value="TonB-dep_OMP_SusC/RagA_CS"/>
</dbReference>
<dbReference type="InterPro" id="IPR036942">
    <property type="entry name" value="Beta-barrel_TonB_sf"/>
</dbReference>
<keyword evidence="6 8" id="KW-0472">Membrane</keyword>
<dbReference type="Pfam" id="PF13715">
    <property type="entry name" value="CarbopepD_reg_2"/>
    <property type="match status" value="1"/>
</dbReference>
<evidence type="ECO:0000256" key="10">
    <source>
        <dbReference type="SAM" id="SignalP"/>
    </source>
</evidence>
<evidence type="ECO:0000256" key="7">
    <source>
        <dbReference type="ARBA" id="ARBA00023237"/>
    </source>
</evidence>
<feature type="signal peptide" evidence="10">
    <location>
        <begin position="1"/>
        <end position="21"/>
    </location>
</feature>
<keyword evidence="3 8" id="KW-1134">Transmembrane beta strand</keyword>
<accession>A0A212KAD5</accession>
<keyword evidence="2 8" id="KW-0813">Transport</keyword>
<dbReference type="Pfam" id="PF00593">
    <property type="entry name" value="TonB_dep_Rec_b-barrel"/>
    <property type="match status" value="1"/>
</dbReference>
<feature type="chain" id="PRO_5012307142" description="SusC/RagA family TonB-linked outer membrane protein" evidence="10">
    <location>
        <begin position="22"/>
        <end position="1055"/>
    </location>
</feature>
<evidence type="ECO:0000256" key="4">
    <source>
        <dbReference type="ARBA" id="ARBA00022692"/>
    </source>
</evidence>
<evidence type="ECO:0000256" key="8">
    <source>
        <dbReference type="PROSITE-ProRule" id="PRU01360"/>
    </source>
</evidence>
<evidence type="ECO:0000256" key="1">
    <source>
        <dbReference type="ARBA" id="ARBA00004571"/>
    </source>
</evidence>
<proteinExistence type="inferred from homology"/>
<organism evidence="13">
    <name type="scientific">uncultured Dysgonomonas sp</name>
    <dbReference type="NCBI Taxonomy" id="206096"/>
    <lineage>
        <taxon>Bacteria</taxon>
        <taxon>Pseudomonadati</taxon>
        <taxon>Bacteroidota</taxon>
        <taxon>Bacteroidia</taxon>
        <taxon>Bacteroidales</taxon>
        <taxon>Dysgonomonadaceae</taxon>
        <taxon>Dysgonomonas</taxon>
        <taxon>environmental samples</taxon>
    </lineage>
</organism>
<dbReference type="InterPro" id="IPR008969">
    <property type="entry name" value="CarboxyPept-like_regulatory"/>
</dbReference>
<name>A0A212KAD5_9BACT</name>
<evidence type="ECO:0000259" key="12">
    <source>
        <dbReference type="Pfam" id="PF07715"/>
    </source>
</evidence>
<evidence type="ECO:0000259" key="11">
    <source>
        <dbReference type="Pfam" id="PF00593"/>
    </source>
</evidence>
<dbReference type="NCBIfam" id="TIGR04056">
    <property type="entry name" value="OMP_RagA_SusC"/>
    <property type="match status" value="1"/>
</dbReference>
<dbReference type="RefSeq" id="WP_296952225.1">
    <property type="nucleotide sequence ID" value="NZ_LT599021.1"/>
</dbReference>
<dbReference type="EMBL" id="FLUL01000001">
    <property type="protein sequence ID" value="SBW08640.1"/>
    <property type="molecule type" value="Genomic_DNA"/>
</dbReference>
<dbReference type="Gene3D" id="2.60.40.1120">
    <property type="entry name" value="Carboxypeptidase-like, regulatory domain"/>
    <property type="match status" value="1"/>
</dbReference>
<evidence type="ECO:0000256" key="6">
    <source>
        <dbReference type="ARBA" id="ARBA00023136"/>
    </source>
</evidence>
<dbReference type="InterPro" id="IPR039426">
    <property type="entry name" value="TonB-dep_rcpt-like"/>
</dbReference>
<evidence type="ECO:0000256" key="5">
    <source>
        <dbReference type="ARBA" id="ARBA00023077"/>
    </source>
</evidence>
<dbReference type="NCBIfam" id="TIGR04057">
    <property type="entry name" value="SusC_RagA_signa"/>
    <property type="match status" value="1"/>
</dbReference>
<evidence type="ECO:0008006" key="14">
    <source>
        <dbReference type="Google" id="ProtNLM"/>
    </source>
</evidence>
<dbReference type="Pfam" id="PF07715">
    <property type="entry name" value="Plug"/>
    <property type="match status" value="1"/>
</dbReference>
<dbReference type="AlphaFoldDB" id="A0A212KAD5"/>
<dbReference type="InterPro" id="IPR012910">
    <property type="entry name" value="Plug_dom"/>
</dbReference>
<dbReference type="Gene3D" id="2.40.170.20">
    <property type="entry name" value="TonB-dependent receptor, beta-barrel domain"/>
    <property type="match status" value="1"/>
</dbReference>
<dbReference type="FunFam" id="2.170.130.10:FF:000023">
    <property type="entry name" value="SusC/RagA family TonB-linked outer membrane protein"/>
    <property type="match status" value="1"/>
</dbReference>
<feature type="domain" description="TonB-dependent receptor-like beta-barrel" evidence="11">
    <location>
        <begin position="430"/>
        <end position="797"/>
    </location>
</feature>
<dbReference type="PROSITE" id="PS52016">
    <property type="entry name" value="TONB_DEPENDENT_REC_3"/>
    <property type="match status" value="1"/>
</dbReference>
<keyword evidence="5 9" id="KW-0798">TonB box</keyword>
<feature type="domain" description="TonB-dependent receptor plug" evidence="12">
    <location>
        <begin position="116"/>
        <end position="238"/>
    </location>
</feature>
<dbReference type="GO" id="GO:0009279">
    <property type="term" value="C:cell outer membrane"/>
    <property type="evidence" value="ECO:0007669"/>
    <property type="project" value="UniProtKB-SubCell"/>
</dbReference>
<evidence type="ECO:0000256" key="9">
    <source>
        <dbReference type="RuleBase" id="RU003357"/>
    </source>
</evidence>